<dbReference type="PANTHER" id="PTHR35546:SF120">
    <property type="entry name" value="F-BOX DOMAIN-CONTAINING PROTEIN"/>
    <property type="match status" value="1"/>
</dbReference>
<accession>A0A921RKL5</accession>
<name>A0A921RKL5_SORBI</name>
<dbReference type="InterPro" id="IPR036047">
    <property type="entry name" value="F-box-like_dom_sf"/>
</dbReference>
<dbReference type="SMART" id="SM00256">
    <property type="entry name" value="FBOX"/>
    <property type="match status" value="1"/>
</dbReference>
<sequence length="348" mass="39720">MDYPNLKRSAVAGDLPEDPLAEILARVPIRSLCRSKCVAKTWRDLIEDPFHRKKLPQTLQGYFLITRDTCGPHIGYASLLARPARRQIDPSLSFLTKLPGFESLTFLDSCNGLLIFEHMEKSLGYVVCNPTTKQWGAVPRYAPPPCSSSSLMYDTPMYLVFDLAVSSHFHLVQFVWGWEELEERFVVDEELSTSVNVYSSESVTRKIIPVPIMAGTKRWPKRGCVAQSQGCLHYINKAADAQLSIWVLEDYDTQKWVLKHSVSFMELFAKLSHQQSHRGRKKDYSVVAMHPDANVIFIVQDWNQKLISYDMDHKLVSVIRTLENDTSTMHVVPYVPCFLESPALTNKH</sequence>
<dbReference type="PROSITE" id="PS50181">
    <property type="entry name" value="FBOX"/>
    <property type="match status" value="1"/>
</dbReference>
<evidence type="ECO:0000259" key="1">
    <source>
        <dbReference type="PROSITE" id="PS50181"/>
    </source>
</evidence>
<proteinExistence type="predicted"/>
<reference evidence="2" key="2">
    <citation type="submission" date="2020-10" db="EMBL/GenBank/DDBJ databases">
        <authorList>
            <person name="Cooper E.A."/>
            <person name="Brenton Z.W."/>
            <person name="Flinn B.S."/>
            <person name="Jenkins J."/>
            <person name="Shu S."/>
            <person name="Flowers D."/>
            <person name="Luo F."/>
            <person name="Wang Y."/>
            <person name="Xia P."/>
            <person name="Barry K."/>
            <person name="Daum C."/>
            <person name="Lipzen A."/>
            <person name="Yoshinaga Y."/>
            <person name="Schmutz J."/>
            <person name="Saski C."/>
            <person name="Vermerris W."/>
            <person name="Kresovich S."/>
        </authorList>
    </citation>
    <scope>NUCLEOTIDE SEQUENCE</scope>
</reference>
<dbReference type="Pfam" id="PF00646">
    <property type="entry name" value="F-box"/>
    <property type="match status" value="1"/>
</dbReference>
<dbReference type="SUPFAM" id="SSF81383">
    <property type="entry name" value="F-box domain"/>
    <property type="match status" value="1"/>
</dbReference>
<dbReference type="InterPro" id="IPR056592">
    <property type="entry name" value="Beta-prop_At3g26010-like"/>
</dbReference>
<evidence type="ECO:0000313" key="2">
    <source>
        <dbReference type="EMBL" id="KAG0541951.1"/>
    </source>
</evidence>
<protein>
    <recommendedName>
        <fullName evidence="1">F-box domain-containing protein</fullName>
    </recommendedName>
</protein>
<dbReference type="Proteomes" id="UP000807115">
    <property type="component" value="Chromosome 2"/>
</dbReference>
<dbReference type="AlphaFoldDB" id="A0A921RKL5"/>
<dbReference type="InterPro" id="IPR001810">
    <property type="entry name" value="F-box_dom"/>
</dbReference>
<comment type="caution">
    <text evidence="2">The sequence shown here is derived from an EMBL/GenBank/DDBJ whole genome shotgun (WGS) entry which is preliminary data.</text>
</comment>
<dbReference type="Gene3D" id="1.20.1280.50">
    <property type="match status" value="1"/>
</dbReference>
<dbReference type="CDD" id="cd22157">
    <property type="entry name" value="F-box_AtFBW1-like"/>
    <property type="match status" value="1"/>
</dbReference>
<feature type="domain" description="F-box" evidence="1">
    <location>
        <begin position="9"/>
        <end position="55"/>
    </location>
</feature>
<dbReference type="PANTHER" id="PTHR35546">
    <property type="entry name" value="F-BOX PROTEIN INTERACTION DOMAIN PROTEIN-RELATED"/>
    <property type="match status" value="1"/>
</dbReference>
<gene>
    <name evidence="2" type="ORF">BDA96_02G060500</name>
</gene>
<reference evidence="2" key="1">
    <citation type="journal article" date="2019" name="BMC Genomics">
        <title>A new reference genome for Sorghum bicolor reveals high levels of sequence similarity between sweet and grain genotypes: implications for the genetics of sugar metabolism.</title>
        <authorList>
            <person name="Cooper E.A."/>
            <person name="Brenton Z.W."/>
            <person name="Flinn B.S."/>
            <person name="Jenkins J."/>
            <person name="Shu S."/>
            <person name="Flowers D."/>
            <person name="Luo F."/>
            <person name="Wang Y."/>
            <person name="Xia P."/>
            <person name="Barry K."/>
            <person name="Daum C."/>
            <person name="Lipzen A."/>
            <person name="Yoshinaga Y."/>
            <person name="Schmutz J."/>
            <person name="Saski C."/>
            <person name="Vermerris W."/>
            <person name="Kresovich S."/>
        </authorList>
    </citation>
    <scope>NUCLEOTIDE SEQUENCE</scope>
</reference>
<evidence type="ECO:0000313" key="3">
    <source>
        <dbReference type="Proteomes" id="UP000807115"/>
    </source>
</evidence>
<dbReference type="Pfam" id="PF24750">
    <property type="entry name" value="b-prop_At3g26010-like"/>
    <property type="match status" value="1"/>
</dbReference>
<dbReference type="InterPro" id="IPR055290">
    <property type="entry name" value="At3g26010-like"/>
</dbReference>
<dbReference type="EMBL" id="CM027681">
    <property type="protein sequence ID" value="KAG0541951.1"/>
    <property type="molecule type" value="Genomic_DNA"/>
</dbReference>
<organism evidence="2 3">
    <name type="scientific">Sorghum bicolor</name>
    <name type="common">Sorghum</name>
    <name type="synonym">Sorghum vulgare</name>
    <dbReference type="NCBI Taxonomy" id="4558"/>
    <lineage>
        <taxon>Eukaryota</taxon>
        <taxon>Viridiplantae</taxon>
        <taxon>Streptophyta</taxon>
        <taxon>Embryophyta</taxon>
        <taxon>Tracheophyta</taxon>
        <taxon>Spermatophyta</taxon>
        <taxon>Magnoliopsida</taxon>
        <taxon>Liliopsida</taxon>
        <taxon>Poales</taxon>
        <taxon>Poaceae</taxon>
        <taxon>PACMAD clade</taxon>
        <taxon>Panicoideae</taxon>
        <taxon>Andropogonodae</taxon>
        <taxon>Andropogoneae</taxon>
        <taxon>Sorghinae</taxon>
        <taxon>Sorghum</taxon>
    </lineage>
</organism>